<dbReference type="STRING" id="39947.A0A0N7KJ88"/>
<gene>
    <name evidence="2" type="ordered locus">Os04g0480802</name>
    <name evidence="2" type="ORF">OSNPB_040480802</name>
</gene>
<reference evidence="3" key="1">
    <citation type="journal article" date="2005" name="Nature">
        <title>The map-based sequence of the rice genome.</title>
        <authorList>
            <consortium name="International rice genome sequencing project (IRGSP)"/>
            <person name="Matsumoto T."/>
            <person name="Wu J."/>
            <person name="Kanamori H."/>
            <person name="Katayose Y."/>
            <person name="Fujisawa M."/>
            <person name="Namiki N."/>
            <person name="Mizuno H."/>
            <person name="Yamamoto K."/>
            <person name="Antonio B.A."/>
            <person name="Baba T."/>
            <person name="Sakata K."/>
            <person name="Nagamura Y."/>
            <person name="Aoki H."/>
            <person name="Arikawa K."/>
            <person name="Arita K."/>
            <person name="Bito T."/>
            <person name="Chiden Y."/>
            <person name="Fujitsuka N."/>
            <person name="Fukunaka R."/>
            <person name="Hamada M."/>
            <person name="Harada C."/>
            <person name="Hayashi A."/>
            <person name="Hijishita S."/>
            <person name="Honda M."/>
            <person name="Hosokawa S."/>
            <person name="Ichikawa Y."/>
            <person name="Idonuma A."/>
            <person name="Iijima M."/>
            <person name="Ikeda M."/>
            <person name="Ikeno M."/>
            <person name="Ito K."/>
            <person name="Ito S."/>
            <person name="Ito T."/>
            <person name="Ito Y."/>
            <person name="Ito Y."/>
            <person name="Iwabuchi A."/>
            <person name="Kamiya K."/>
            <person name="Karasawa W."/>
            <person name="Kurita K."/>
            <person name="Katagiri S."/>
            <person name="Kikuta A."/>
            <person name="Kobayashi H."/>
            <person name="Kobayashi N."/>
            <person name="Machita K."/>
            <person name="Maehara T."/>
            <person name="Masukawa M."/>
            <person name="Mizubayashi T."/>
            <person name="Mukai Y."/>
            <person name="Nagasaki H."/>
            <person name="Nagata Y."/>
            <person name="Naito S."/>
            <person name="Nakashima M."/>
            <person name="Nakama Y."/>
            <person name="Nakamichi Y."/>
            <person name="Nakamura M."/>
            <person name="Meguro A."/>
            <person name="Negishi M."/>
            <person name="Ohta I."/>
            <person name="Ohta T."/>
            <person name="Okamoto M."/>
            <person name="Ono N."/>
            <person name="Saji S."/>
            <person name="Sakaguchi M."/>
            <person name="Sakai K."/>
            <person name="Shibata M."/>
            <person name="Shimokawa T."/>
            <person name="Song J."/>
            <person name="Takazaki Y."/>
            <person name="Terasawa K."/>
            <person name="Tsugane M."/>
            <person name="Tsuji K."/>
            <person name="Ueda S."/>
            <person name="Waki K."/>
            <person name="Yamagata H."/>
            <person name="Yamamoto M."/>
            <person name="Yamamoto S."/>
            <person name="Yamane H."/>
            <person name="Yoshiki S."/>
            <person name="Yoshihara R."/>
            <person name="Yukawa K."/>
            <person name="Zhong H."/>
            <person name="Yano M."/>
            <person name="Yuan Q."/>
            <person name="Ouyang S."/>
            <person name="Liu J."/>
            <person name="Jones K.M."/>
            <person name="Gansberger K."/>
            <person name="Moffat K."/>
            <person name="Hill J."/>
            <person name="Bera J."/>
            <person name="Fadrosh D."/>
            <person name="Jin S."/>
            <person name="Johri S."/>
            <person name="Kim M."/>
            <person name="Overton L."/>
            <person name="Reardon M."/>
            <person name="Tsitrin T."/>
            <person name="Vuong H."/>
            <person name="Weaver B."/>
            <person name="Ciecko A."/>
            <person name="Tallon L."/>
            <person name="Jackson J."/>
            <person name="Pai G."/>
            <person name="Aken S.V."/>
            <person name="Utterback T."/>
            <person name="Reidmuller S."/>
            <person name="Feldblyum T."/>
            <person name="Hsiao J."/>
            <person name="Zismann V."/>
            <person name="Iobst S."/>
            <person name="de Vazeille A.R."/>
            <person name="Buell C.R."/>
            <person name="Ying K."/>
            <person name="Li Y."/>
            <person name="Lu T."/>
            <person name="Huang Y."/>
            <person name="Zhao Q."/>
            <person name="Feng Q."/>
            <person name="Zhang L."/>
            <person name="Zhu J."/>
            <person name="Weng Q."/>
            <person name="Mu J."/>
            <person name="Lu Y."/>
            <person name="Fan D."/>
            <person name="Liu Y."/>
            <person name="Guan J."/>
            <person name="Zhang Y."/>
            <person name="Yu S."/>
            <person name="Liu X."/>
            <person name="Zhang Y."/>
            <person name="Hong G."/>
            <person name="Han B."/>
            <person name="Choisne N."/>
            <person name="Demange N."/>
            <person name="Orjeda G."/>
            <person name="Samain S."/>
            <person name="Cattolico L."/>
            <person name="Pelletier E."/>
            <person name="Couloux A."/>
            <person name="Segurens B."/>
            <person name="Wincker P."/>
            <person name="D'Hont A."/>
            <person name="Scarpelli C."/>
            <person name="Weissenbach J."/>
            <person name="Salanoubat M."/>
            <person name="Quetier F."/>
            <person name="Yu Y."/>
            <person name="Kim H.R."/>
            <person name="Rambo T."/>
            <person name="Currie J."/>
            <person name="Collura K."/>
            <person name="Luo M."/>
            <person name="Yang T."/>
            <person name="Ammiraju J.S.S."/>
            <person name="Engler F."/>
            <person name="Soderlund C."/>
            <person name="Wing R.A."/>
            <person name="Palmer L.E."/>
            <person name="de la Bastide M."/>
            <person name="Spiegel L."/>
            <person name="Nascimento L."/>
            <person name="Zutavern T."/>
            <person name="O'Shaughnessy A."/>
            <person name="Dike S."/>
            <person name="Dedhia N."/>
            <person name="Preston R."/>
            <person name="Balija V."/>
            <person name="McCombie W.R."/>
            <person name="Chow T."/>
            <person name="Chen H."/>
            <person name="Chung M."/>
            <person name="Chen C."/>
            <person name="Shaw J."/>
            <person name="Wu H."/>
            <person name="Hsiao K."/>
            <person name="Chao Y."/>
            <person name="Chu M."/>
            <person name="Cheng C."/>
            <person name="Hour A."/>
            <person name="Lee P."/>
            <person name="Lin S."/>
            <person name="Lin Y."/>
            <person name="Liou J."/>
            <person name="Liu S."/>
            <person name="Hsing Y."/>
            <person name="Raghuvanshi S."/>
            <person name="Mohanty A."/>
            <person name="Bharti A.K."/>
            <person name="Gaur A."/>
            <person name="Gupta V."/>
            <person name="Kumar D."/>
            <person name="Ravi V."/>
            <person name="Vij S."/>
            <person name="Kapur A."/>
            <person name="Khurana P."/>
            <person name="Khurana P."/>
            <person name="Khurana J.P."/>
            <person name="Tyagi A.K."/>
            <person name="Gaikwad K."/>
            <person name="Singh A."/>
            <person name="Dalal V."/>
            <person name="Srivastava S."/>
            <person name="Dixit A."/>
            <person name="Pal A.K."/>
            <person name="Ghazi I.A."/>
            <person name="Yadav M."/>
            <person name="Pandit A."/>
            <person name="Bhargava A."/>
            <person name="Sureshbabu K."/>
            <person name="Batra K."/>
            <person name="Sharma T.R."/>
            <person name="Mohapatra T."/>
            <person name="Singh N.K."/>
            <person name="Messing J."/>
            <person name="Nelson A.B."/>
            <person name="Fuks G."/>
            <person name="Kavchok S."/>
            <person name="Keizer G."/>
            <person name="Linton E."/>
            <person name="Llaca V."/>
            <person name="Song R."/>
            <person name="Tanyolac B."/>
            <person name="Young S."/>
            <person name="Ho-Il K."/>
            <person name="Hahn J.H."/>
            <person name="Sangsakoo G."/>
            <person name="Vanavichit A."/>
            <person name="de Mattos Luiz.A.T."/>
            <person name="Zimmer P.D."/>
            <person name="Malone G."/>
            <person name="Dellagostin O."/>
            <person name="de Oliveira A.C."/>
            <person name="Bevan M."/>
            <person name="Bancroft I."/>
            <person name="Minx P."/>
            <person name="Cordum H."/>
            <person name="Wilson R."/>
            <person name="Cheng Z."/>
            <person name="Jin W."/>
            <person name="Jiang J."/>
            <person name="Leong S.A."/>
            <person name="Iwama H."/>
            <person name="Gojobori T."/>
            <person name="Itoh T."/>
            <person name="Niimura Y."/>
            <person name="Fujii Y."/>
            <person name="Habara T."/>
            <person name="Sakai H."/>
            <person name="Sato Y."/>
            <person name="Wilson G."/>
            <person name="Kumar K."/>
            <person name="McCouch S."/>
            <person name="Juretic N."/>
            <person name="Hoen D."/>
            <person name="Wright S."/>
            <person name="Bruskiewich R."/>
            <person name="Bureau T."/>
            <person name="Miyao A."/>
            <person name="Hirochika H."/>
            <person name="Nishikawa T."/>
            <person name="Kadowaki K."/>
            <person name="Sugiura M."/>
            <person name="Burr B."/>
            <person name="Sasaki T."/>
        </authorList>
    </citation>
    <scope>NUCLEOTIDE SEQUENCE [LARGE SCALE GENOMIC DNA]</scope>
    <source>
        <strain evidence="3">cv. Nipponbare</strain>
    </source>
</reference>
<dbReference type="EMBL" id="AP014960">
    <property type="protein sequence ID" value="BAS89737.1"/>
    <property type="molecule type" value="Genomic_DNA"/>
</dbReference>
<reference evidence="2 3" key="3">
    <citation type="journal article" date="2013" name="Rice">
        <title>Improvement of the Oryza sativa Nipponbare reference genome using next generation sequence and optical map data.</title>
        <authorList>
            <person name="Kawahara Y."/>
            <person name="de la Bastide M."/>
            <person name="Hamilton J.P."/>
            <person name="Kanamori H."/>
            <person name="McCombie W.R."/>
            <person name="Ouyang S."/>
            <person name="Schwartz D.C."/>
            <person name="Tanaka T."/>
            <person name="Wu J."/>
            <person name="Zhou S."/>
            <person name="Childs K.L."/>
            <person name="Davidson R.M."/>
            <person name="Lin H."/>
            <person name="Quesada-Ocampo L."/>
            <person name="Vaillancourt B."/>
            <person name="Sakai H."/>
            <person name="Lee S.S."/>
            <person name="Kim J."/>
            <person name="Numa H."/>
            <person name="Itoh T."/>
            <person name="Buell C.R."/>
            <person name="Matsumoto T."/>
        </authorList>
    </citation>
    <scope>NUCLEOTIDE SEQUENCE [LARGE SCALE GENOMIC DNA]</scope>
    <source>
        <strain evidence="3">cv. Nipponbare</strain>
    </source>
</reference>
<name>A0A0N7KJ88_ORYSJ</name>
<evidence type="ECO:0000313" key="3">
    <source>
        <dbReference type="Proteomes" id="UP000059680"/>
    </source>
</evidence>
<dbReference type="AlphaFoldDB" id="A0A0N7KJ88"/>
<keyword evidence="3" id="KW-1185">Reference proteome</keyword>
<proteinExistence type="predicted"/>
<dbReference type="Proteomes" id="UP000059680">
    <property type="component" value="Chromosome 4"/>
</dbReference>
<dbReference type="PaxDb" id="39947-A0A0N7KJ88"/>
<dbReference type="Gramene" id="Os04t0480802-00">
    <property type="protein sequence ID" value="Os04t0480802-00"/>
    <property type="gene ID" value="Os04g0480802"/>
</dbReference>
<dbReference type="InParanoid" id="A0A0N7KJ88"/>
<reference evidence="2 3" key="2">
    <citation type="journal article" date="2013" name="Plant Cell Physiol.">
        <title>Rice Annotation Project Database (RAP-DB): an integrative and interactive database for rice genomics.</title>
        <authorList>
            <person name="Sakai H."/>
            <person name="Lee S.S."/>
            <person name="Tanaka T."/>
            <person name="Numa H."/>
            <person name="Kim J."/>
            <person name="Kawahara Y."/>
            <person name="Wakimoto H."/>
            <person name="Yang C.C."/>
            <person name="Iwamoto M."/>
            <person name="Abe T."/>
            <person name="Yamada Y."/>
            <person name="Muto A."/>
            <person name="Inokuchi H."/>
            <person name="Ikemura T."/>
            <person name="Matsumoto T."/>
            <person name="Sasaki T."/>
            <person name="Itoh T."/>
        </authorList>
    </citation>
    <scope>NUCLEOTIDE SEQUENCE [LARGE SCALE GENOMIC DNA]</scope>
    <source>
        <strain evidence="3">cv. Nipponbare</strain>
    </source>
</reference>
<protein>
    <submittedName>
        <fullName evidence="2">Os04g0480802 protein</fullName>
    </submittedName>
</protein>
<sequence length="119" mass="12899">MAPSPPTRSACSSSAPARLSPHGCTASLPRRRWSLGAGGRPPPVRGNARRHWPHSAPAQHTVACTSRAHLEDVRSGFRRGVQAYTTIKHGLMFDRLLAVGMSRHHLVQFDAMEDNGAVT</sequence>
<feature type="region of interest" description="Disordered" evidence="1">
    <location>
        <begin position="1"/>
        <end position="59"/>
    </location>
</feature>
<evidence type="ECO:0000313" key="2">
    <source>
        <dbReference type="EMBL" id="BAS89737.1"/>
    </source>
</evidence>
<organism evidence="2 3">
    <name type="scientific">Oryza sativa subsp. japonica</name>
    <name type="common">Rice</name>
    <dbReference type="NCBI Taxonomy" id="39947"/>
    <lineage>
        <taxon>Eukaryota</taxon>
        <taxon>Viridiplantae</taxon>
        <taxon>Streptophyta</taxon>
        <taxon>Embryophyta</taxon>
        <taxon>Tracheophyta</taxon>
        <taxon>Spermatophyta</taxon>
        <taxon>Magnoliopsida</taxon>
        <taxon>Liliopsida</taxon>
        <taxon>Poales</taxon>
        <taxon>Poaceae</taxon>
        <taxon>BOP clade</taxon>
        <taxon>Oryzoideae</taxon>
        <taxon>Oryzeae</taxon>
        <taxon>Oryzinae</taxon>
        <taxon>Oryza</taxon>
        <taxon>Oryza sativa</taxon>
    </lineage>
</organism>
<evidence type="ECO:0000256" key="1">
    <source>
        <dbReference type="SAM" id="MobiDB-lite"/>
    </source>
</evidence>
<accession>A0A0N7KJ88</accession>